<keyword evidence="9" id="KW-1185">Reference proteome</keyword>
<evidence type="ECO:0000256" key="4">
    <source>
        <dbReference type="ARBA" id="ARBA00023002"/>
    </source>
</evidence>
<dbReference type="PANTHER" id="PTHR10869:SF246">
    <property type="entry name" value="TRANSMEMBRANE PROLYL 4-HYDROXYLASE"/>
    <property type="match status" value="1"/>
</dbReference>
<reference evidence="9" key="1">
    <citation type="journal article" date="2023" name="Commun. Biol.">
        <title>Genome analysis of Parmales, the sister group of diatoms, reveals the evolutionary specialization of diatoms from phago-mixotrophs to photoautotrophs.</title>
        <authorList>
            <person name="Ban H."/>
            <person name="Sato S."/>
            <person name="Yoshikawa S."/>
            <person name="Yamada K."/>
            <person name="Nakamura Y."/>
            <person name="Ichinomiya M."/>
            <person name="Sato N."/>
            <person name="Blanc-Mathieu R."/>
            <person name="Endo H."/>
            <person name="Kuwata A."/>
            <person name="Ogata H."/>
        </authorList>
    </citation>
    <scope>NUCLEOTIDE SEQUENCE [LARGE SCALE GENOMIC DNA]</scope>
    <source>
        <strain evidence="9">NIES 3701</strain>
    </source>
</reference>
<proteinExistence type="predicted"/>
<evidence type="ECO:0000259" key="7">
    <source>
        <dbReference type="PROSITE" id="PS51471"/>
    </source>
</evidence>
<dbReference type="PROSITE" id="PS51471">
    <property type="entry name" value="FE2OG_OXY"/>
    <property type="match status" value="1"/>
</dbReference>
<keyword evidence="4" id="KW-0560">Oxidoreductase</keyword>
<feature type="compositionally biased region" description="Low complexity" evidence="6">
    <location>
        <begin position="302"/>
        <end position="317"/>
    </location>
</feature>
<dbReference type="Pfam" id="PF13640">
    <property type="entry name" value="2OG-FeII_Oxy_3"/>
    <property type="match status" value="1"/>
</dbReference>
<feature type="compositionally biased region" description="Pro residues" evidence="6">
    <location>
        <begin position="180"/>
        <end position="216"/>
    </location>
</feature>
<protein>
    <recommendedName>
        <fullName evidence="7">Fe2OG dioxygenase domain-containing protein</fullName>
    </recommendedName>
</protein>
<evidence type="ECO:0000256" key="1">
    <source>
        <dbReference type="ARBA" id="ARBA00001961"/>
    </source>
</evidence>
<dbReference type="GO" id="GO:0004656">
    <property type="term" value="F:procollagen-proline 4-dioxygenase activity"/>
    <property type="evidence" value="ECO:0007669"/>
    <property type="project" value="TreeGrafter"/>
</dbReference>
<keyword evidence="3" id="KW-0223">Dioxygenase</keyword>
<organism evidence="8 9">
    <name type="scientific">Triparma strigata</name>
    <dbReference type="NCBI Taxonomy" id="1606541"/>
    <lineage>
        <taxon>Eukaryota</taxon>
        <taxon>Sar</taxon>
        <taxon>Stramenopiles</taxon>
        <taxon>Ochrophyta</taxon>
        <taxon>Bolidophyceae</taxon>
        <taxon>Parmales</taxon>
        <taxon>Triparmaceae</taxon>
        <taxon>Triparma</taxon>
    </lineage>
</organism>
<evidence type="ECO:0000256" key="2">
    <source>
        <dbReference type="ARBA" id="ARBA00022723"/>
    </source>
</evidence>
<evidence type="ECO:0000256" key="6">
    <source>
        <dbReference type="SAM" id="MobiDB-lite"/>
    </source>
</evidence>
<evidence type="ECO:0000313" key="9">
    <source>
        <dbReference type="Proteomes" id="UP001165085"/>
    </source>
</evidence>
<dbReference type="GO" id="GO:0005783">
    <property type="term" value="C:endoplasmic reticulum"/>
    <property type="evidence" value="ECO:0007669"/>
    <property type="project" value="TreeGrafter"/>
</dbReference>
<evidence type="ECO:0000256" key="3">
    <source>
        <dbReference type="ARBA" id="ARBA00022964"/>
    </source>
</evidence>
<dbReference type="GO" id="GO:0031418">
    <property type="term" value="F:L-ascorbic acid binding"/>
    <property type="evidence" value="ECO:0007669"/>
    <property type="project" value="InterPro"/>
</dbReference>
<dbReference type="EMBL" id="BRXY01000179">
    <property type="protein sequence ID" value="GMH74496.1"/>
    <property type="molecule type" value="Genomic_DNA"/>
</dbReference>
<gene>
    <name evidence="8" type="ORF">TrST_g2274</name>
</gene>
<evidence type="ECO:0000313" key="8">
    <source>
        <dbReference type="EMBL" id="GMH74496.1"/>
    </source>
</evidence>
<dbReference type="InterPro" id="IPR044862">
    <property type="entry name" value="Pro_4_hyd_alph_FE2OG_OXY"/>
</dbReference>
<sequence length="496" mass="54185">MPPKRPQKGYEYQSDSSSDSSPPSPPAPPTDAEIYAEQLRTASNPNGTRTSTRVKKINTSRFPGLNKLFFSETESTDRRLRKVHSNPNVYVIDKFLTNIELDHIAARCDLQIPKVQPAAVVQPALLVVQPKEETVEEEQQPEPVMAPVAVPAPVVVEPHPVPEPAPAPVAVAVAMPIEPQPPQPQPVATMPPQPMQMPNPVPQPLPLPQEPQPPIQPSIQPYQLNTAQPPALPVAAATKPKKPRKKKQKKAAAPDEFGIRLAAALNASPIKSIPPVVPEPVVQIHQPVTQFYVPGSPPKQPSEPLTSPYLPSTSSPAKLTPKKLKKFKKSYTDDSTTLTRNDDDTNRTSTFTYFTKMEDSKIAAIEEKAASYCGTTIERVEPLQVVKYKPGQFFGAHHDTGVLFDDGSVEFPANPPRRVCTFFVYLNDVPSNSGGSTRFPLLKNEDGTVLEVQPVKGSAVLWSNITKEGDVDPLTVHEGVAITKGNKYGMNIWVTD</sequence>
<feature type="region of interest" description="Disordered" evidence="6">
    <location>
        <begin position="180"/>
        <end position="218"/>
    </location>
</feature>
<dbReference type="Gene3D" id="2.60.120.620">
    <property type="entry name" value="q2cbj1_9rhob like domain"/>
    <property type="match status" value="1"/>
</dbReference>
<dbReference type="SMART" id="SM00702">
    <property type="entry name" value="P4Hc"/>
    <property type="match status" value="1"/>
</dbReference>
<dbReference type="Proteomes" id="UP001165085">
    <property type="component" value="Unassembled WGS sequence"/>
</dbReference>
<name>A0A9W7AKB3_9STRA</name>
<keyword evidence="5" id="KW-0408">Iron</keyword>
<accession>A0A9W7AKB3</accession>
<dbReference type="OrthoDB" id="420380at2759"/>
<dbReference type="GO" id="GO:0005506">
    <property type="term" value="F:iron ion binding"/>
    <property type="evidence" value="ECO:0007669"/>
    <property type="project" value="InterPro"/>
</dbReference>
<dbReference type="InterPro" id="IPR045054">
    <property type="entry name" value="P4HA-like"/>
</dbReference>
<comment type="caution">
    <text evidence="8">The sequence shown here is derived from an EMBL/GenBank/DDBJ whole genome shotgun (WGS) entry which is preliminary data.</text>
</comment>
<dbReference type="InterPro" id="IPR006620">
    <property type="entry name" value="Pro_4_hyd_alph"/>
</dbReference>
<feature type="region of interest" description="Disordered" evidence="6">
    <location>
        <begin position="293"/>
        <end position="317"/>
    </location>
</feature>
<dbReference type="AlphaFoldDB" id="A0A9W7AKB3"/>
<feature type="region of interest" description="Disordered" evidence="6">
    <location>
        <begin position="1"/>
        <end position="31"/>
    </location>
</feature>
<dbReference type="PANTHER" id="PTHR10869">
    <property type="entry name" value="PROLYL 4-HYDROXYLASE ALPHA SUBUNIT"/>
    <property type="match status" value="1"/>
</dbReference>
<feature type="domain" description="Fe2OG dioxygenase" evidence="7">
    <location>
        <begin position="379"/>
        <end position="496"/>
    </location>
</feature>
<keyword evidence="2" id="KW-0479">Metal-binding</keyword>
<comment type="cofactor">
    <cofactor evidence="1">
        <name>L-ascorbate</name>
        <dbReference type="ChEBI" id="CHEBI:38290"/>
    </cofactor>
</comment>
<evidence type="ECO:0000256" key="5">
    <source>
        <dbReference type="ARBA" id="ARBA00023004"/>
    </source>
</evidence>
<dbReference type="InterPro" id="IPR005123">
    <property type="entry name" value="Oxoglu/Fe-dep_dioxygenase_dom"/>
</dbReference>